<dbReference type="PROSITE" id="PS50294">
    <property type="entry name" value="WD_REPEATS_REGION"/>
    <property type="match status" value="1"/>
</dbReference>
<evidence type="ECO:0000256" key="6">
    <source>
        <dbReference type="PROSITE-ProRule" id="PRU00091"/>
    </source>
</evidence>
<dbReference type="InterPro" id="IPR051944">
    <property type="entry name" value="BEACH_domain_protein"/>
</dbReference>
<dbReference type="InterPro" id="IPR001680">
    <property type="entry name" value="WD40_rpt"/>
</dbReference>
<feature type="region of interest" description="Disordered" evidence="8">
    <location>
        <begin position="1"/>
        <end position="22"/>
    </location>
</feature>
<dbReference type="InterPro" id="IPR011993">
    <property type="entry name" value="PH-like_dom_sf"/>
</dbReference>
<dbReference type="InterPro" id="IPR000409">
    <property type="entry name" value="BEACH_dom"/>
</dbReference>
<dbReference type="PROSITE" id="PS00678">
    <property type="entry name" value="WD_REPEATS_1"/>
    <property type="match status" value="1"/>
</dbReference>
<dbReference type="InterPro" id="IPR036372">
    <property type="entry name" value="BEACH_dom_sf"/>
</dbReference>
<dbReference type="Pfam" id="PF23295">
    <property type="entry name" value="Arm_4"/>
    <property type="match status" value="1"/>
</dbReference>
<dbReference type="PANTHER" id="PTHR46108:SF4">
    <property type="entry name" value="BLUE CHEESE"/>
    <property type="match status" value="1"/>
</dbReference>
<dbReference type="InterPro" id="IPR015943">
    <property type="entry name" value="WD40/YVTN_repeat-like_dom_sf"/>
</dbReference>
<keyword evidence="1 7" id="KW-0853">WD repeat</keyword>
<dbReference type="SMART" id="SM00064">
    <property type="entry name" value="FYVE"/>
    <property type="match status" value="1"/>
</dbReference>
<dbReference type="OrthoDB" id="6428150at2759"/>
<feature type="compositionally biased region" description="Basic and acidic residues" evidence="8">
    <location>
        <begin position="2496"/>
        <end position="2507"/>
    </location>
</feature>
<feature type="compositionally biased region" description="Basic and acidic residues" evidence="8">
    <location>
        <begin position="2661"/>
        <end position="2672"/>
    </location>
</feature>
<dbReference type="InterPro" id="IPR000306">
    <property type="entry name" value="Znf_FYVE"/>
</dbReference>
<dbReference type="Pfam" id="PF01363">
    <property type="entry name" value="FYVE"/>
    <property type="match status" value="1"/>
</dbReference>
<feature type="compositionally biased region" description="Polar residues" evidence="8">
    <location>
        <begin position="2768"/>
        <end position="2781"/>
    </location>
</feature>
<keyword evidence="3" id="KW-0677">Repeat</keyword>
<evidence type="ECO:0008006" key="14">
    <source>
        <dbReference type="Google" id="ProtNLM"/>
    </source>
</evidence>
<dbReference type="PROSITE" id="PS50178">
    <property type="entry name" value="ZF_FYVE"/>
    <property type="match status" value="1"/>
</dbReference>
<dbReference type="Pfam" id="PF00400">
    <property type="entry name" value="WD40"/>
    <property type="match status" value="2"/>
</dbReference>
<name>A0A7R9LBS6_9ACAR</name>
<dbReference type="Gene3D" id="1.10.1540.10">
    <property type="entry name" value="BEACH domain"/>
    <property type="match status" value="1"/>
</dbReference>
<dbReference type="Gene3D" id="2.30.29.30">
    <property type="entry name" value="Pleckstrin-homology domain (PH domain)/Phosphotyrosine-binding domain (PTB)"/>
    <property type="match status" value="1"/>
</dbReference>
<evidence type="ECO:0000313" key="13">
    <source>
        <dbReference type="Proteomes" id="UP000728032"/>
    </source>
</evidence>
<dbReference type="PROSITE" id="PS50197">
    <property type="entry name" value="BEACH"/>
    <property type="match status" value="1"/>
</dbReference>
<evidence type="ECO:0000256" key="2">
    <source>
        <dbReference type="ARBA" id="ARBA00022723"/>
    </source>
</evidence>
<keyword evidence="2" id="KW-0479">Metal-binding</keyword>
<dbReference type="SMART" id="SM00320">
    <property type="entry name" value="WD40"/>
    <property type="match status" value="5"/>
</dbReference>
<keyword evidence="5" id="KW-0862">Zinc</keyword>
<evidence type="ECO:0000256" key="7">
    <source>
        <dbReference type="PROSITE-ProRule" id="PRU00221"/>
    </source>
</evidence>
<dbReference type="PROSITE" id="PS51783">
    <property type="entry name" value="PH_BEACH"/>
    <property type="match status" value="1"/>
</dbReference>
<evidence type="ECO:0000256" key="8">
    <source>
        <dbReference type="SAM" id="MobiDB-lite"/>
    </source>
</evidence>
<feature type="region of interest" description="Disordered" evidence="8">
    <location>
        <begin position="3464"/>
        <end position="3488"/>
    </location>
</feature>
<dbReference type="PANTHER" id="PTHR46108">
    <property type="entry name" value="BLUE CHEESE"/>
    <property type="match status" value="1"/>
</dbReference>
<dbReference type="SMART" id="SM01026">
    <property type="entry name" value="Beach"/>
    <property type="match status" value="1"/>
</dbReference>
<feature type="domain" description="FYVE-type" evidence="9">
    <location>
        <begin position="3701"/>
        <end position="3761"/>
    </location>
</feature>
<dbReference type="InterPro" id="IPR013320">
    <property type="entry name" value="ConA-like_dom_sf"/>
</dbReference>
<dbReference type="EMBL" id="OC914965">
    <property type="protein sequence ID" value="CAD7637828.1"/>
    <property type="molecule type" value="Genomic_DNA"/>
</dbReference>
<sequence length="3773" mass="424685">MNIMRRLVSQQTRDDRELSSSETSLSLSHLNKLFVDIKSNAPPIGSSQQTNDKTTENASQAIVEFLEMTPVLESPVLNWSCEQFTNIDIFDLPPINGTKSTTPGDSQAHEELQPMDRRLLLQKVFSQLLIRLCSSHSALMELTRKDDLALLFNAITSWCPKHNSLWRKTASDVILTMAKTNNINGEYLHEKGCLNIFVENMQRMLELGTTGTTDIVEMSSTLVSFLCELSSSGNNSSAVNIFLDDFKSGFGYNFLIDFCLKLEQIPEELESLKRLVSLVTQFTKVGSRELKPRPLSVNHLFIMDDFSMPRPATKNAIKNLNAFNVFQTVWTRSKTTTLQTLILEAMLVLYREDKANYFILDSQNTLSQFADKLQLKSLEIQEKFFTLLEFVVYELRYVPCKELISVSIIIKTKQSRSDEYMMRQSDDSENEPLLELIADNVLQMLSGPNHSNCQLYNECGAAKHTFAFLSNNNCSKQLRKKAFHIIQQLILSNSGEEHLANLLALMHRESDITTNLNLKSSILKSLLVVMRENHRVRAIFRKVGGFVYVMSVLVHMEGCLDGKTWNVGLLDIIASLLIYYSQSDDSENEPLLELIADNVLQMLSGPNHSNCQLYNECGAAKHTFAFLSNNNCSKQLRKKAFHIIQQLILSNSGEEHLANLLALMHRESDITTNLNLKSSILKSLLVVMRENHRVRAIFRKVGGFVYVMSVLVHMEGCLDGKTWNAIFRKVGGFVYVMSVLVHMEGCLDGKTWNGIEPKKSWNLLRCVFAALTTAMRYEPANARFFAQEICASSLTDSIRLLGCFCDENEVTDHSVAEGTDFEQLFNCSINDLPPKKQMSRSESACLLMRLLYDMTLDVSDKCSTTQAVAQKVVSNTQSTSGLGPKRPPHLMLSPSSADPPLIVHSSVLISMFQLIPSIPDQNLRIYLMEVLRKLLKSERNQQVMCEINLVTEILMDRYNEALLNETHSLHTSAQYILERLSAQHIQPKELRSFLRLGQPLNCVAFDELNNGKPKNQRNGGPIALTRIKTIVSMTTPKDGTSHHLLQPPFVEFDMNQEGFSSLFLPSIAPISLSGSTTGASNLLTGAIVGNSDVPVSVNGGIGTGERAFPSQSGFSYTTWVCVEKFSNSSSDESHNVRLLTLYRASHSGQEYACFQLQIAARDKALLISTQEIAIFGETEVGSSGFPHQFDADHHLRVWSPELIQEGQWHHIAIILNRALLKNSTVSVYIDGQLIASQKLHYISSVVGGISGISNASPLYVNGFIGTPPQWRKQSRLVWKQGPCHLLEEPLNSMFVAYIHSLGPNYIGSFQGVTHSQAIQQIQQQISEDRVIFGLNSRATSAMTLAKMRRVYSRFDCRQISKLLGISTHENATPIYVLHNSAGHLCGPSRSLGGILIGNIGARCFVPKPVAVTCSDIGGATLLLGLIANSQDVESLYASVKALVCVIRTNRELQLEMERVNGYQTLAMLLRRKRQFLNSHVLHLSFNLIGTLEIKRSHENAMEIQRIGAFKDLLADQLDLWAQNELLKSLLDHLNELLLDSSHSSESKSFNLKVLRDMSLLPKLLNLTREIRITDPKILSLIYSLCYRLLNQTPRHSDLLYFGQFIASLLPANNEEKCEDIIELRNSLLKICLQLMTRSQQLAINHAIQEELSRILGFDWFLLFLQSPLHKETVTIGLVNLMVIISNQTLYAKFKEGASNGGWLKDTEAVLESRFGVQLLGFNVNPSYNASSMQTVLTSRTTGMKMIRNDLLSIPGFLYLNWLMSAHVPQPKVYLVLFQALIGHYQNLSPMVLESIETFDNLSLDNLWNCLFGESNKRYVHSGGLCCKDLSITILSMIHTLIWDSDDANNFTDFPTILIQFVMYLYHNRKDFQTFCQSNAEFISALCQTVIADECDQRVTKESSDPKESVLTTHSAKKHIMDFIRLIIINLISSQSNSAIRPIPIFEQFLEGFSTCKLAQTELIASLLEHMTSLTEFMCQQYDSSNYMPQQQQMASSNIVVFIAIVVDKLWQDCYLRDRKEILDCELKLMTRIHVSSSPSPQTTKSSSKAASSALSELNLLYKSLNRTVLYLLSRPLESISDRISMLEVLQRIHTNRQLILISSTLCLRLKKHTECITNDGPVPDADEGALLIASVARKIWDEIYLSKRQLLEETLKINLAPNTPAFGLTSITPEISSLRETLYDPTLRVWVNYIEYEQQRQRRRAAGNSSLDSPSVSSPTAIISEKLANINKFNSLVSKSAGGLVSKLVGGTTGVVSGVVNTAVSVGAAARKEAFRNSFSDSLNTGTAQPWLLMTRSEVMQWTAIHLSIINDFIELQLKQKIQSDFHLMKYVYDDWIASEYELLVRERAIWGPDYGSKCLDKWKLDMTEGPHRMRKKLIRNDLFYTHYPYKPEFEGMDSKALKFKLPISFDSKEYYKRFRAENNSLIDRLEIYDEEYYKRFRAENNSLIDRLEIYDEVISVSPLPTSGDTSFQGIKTSSLLPSKSSSDIDDQDVSDLNHESQDRDADTSGFVDISSEMARPDSSASDRFEGVEMQTVLRLLEEGERISHMFRVARIQGLDTFEGLLLFGKEHFYLIDGFTLLKTREIRDIDSLPVNFDSKEYYKRFRAENNSLIDRLEIYDEVISVSPLPTSGDTSFQGIKTSSLLPSKSSSDIEDQDVSDLNHESQDRDADTSGFVDISSEMARPDSSASDRFEGVEMQTVLRLLEEGERISHMFRVARIQGLDTFEGLLLFGKEHFYLIDGFTLLKTREIRDIDSLPVNMHDPIVPNSSPRNSISGGTKRTTKKTCSKFAFEDIKEVHKRRYLLQPIALEVFSLDGRNSLIVFPRKIRNKVYARFMSVATYVTDNAQDSLMGQKRSANVETAGILSNLIGETSVTQRWVRGEISNFQYLMNLNTLAGRSYNDLMQYPVFPWIIADYSSSELDFSDPNSFRDLSRPMGAQTTDRLEQFRKRFNEWDADSDIKGADDLIQGPYHYGTFYSSAMIVASYLVRMEPFAQHFLSLQGGHFDLADRMFHSIGDAWTSASKHNMADLKELIPEFFYLPEFLLNSNRFDLGVKQSGVQLDDVVLPPWAKDDPREFIRVHRAALECDYVSAHLHEWIDLIFGYKQHGPAAVEAVNVFHHLFYEGNVDIYTIDDPLKKNATIGFINNFGQIPKQLFKKPHPVKKVFSQMTAVPLTPILPSVGLNSVLMSGSAPDKVFIHHLDNLRPSLHPIKELRGAVGQIIQQEKALLAVEQNKVLIPPQFNRYIAWGFADHSIRIGPYESDRALFIWESNLLPPNGEILCATVPNPRIIITAGTNSVISVWRIKGKMQNMSLIQNLYGHTEPITCLSSSAAYGIIVSGSRDKTCIIWDLNRLIFVRQLGGGHNLIHNAPIASIAINDLSGDIATCASNWLYLWTINGDLIASVNTLNISAAAQSMSTTQVLCVAFSTYNEWDSANVIMTGSSDGVVKMWSIDYIQVPVDDEDKSERSSNTSVSSTPTEVCKNDSSLTIPVSKDEIVRRLSIASATAESNKGDDDESTEGNASSPEDKDNDWDLLHIEATDEVPALSLPHSKSAAIFITPTIKASPPTQHKQNKPMPKTPTIATAASILEVPKIRTSKSDTSLFDSFIIVNESECNRNRLQSTAVLKAGHKWIPRLVFRSKLTMHTAFERNDNTEPAAITALAISKDNRTVFVGDARGRLFSWSVSEGRGVSDHWVKDEVVESCTNCGTKFTFSERRHHCRNCGHVFCSKCSKFESEIIRLKIFKPVRVCQNCWSNLQSQQTLSQTLRPK</sequence>
<evidence type="ECO:0000259" key="9">
    <source>
        <dbReference type="PROSITE" id="PS50178"/>
    </source>
</evidence>
<evidence type="ECO:0000256" key="4">
    <source>
        <dbReference type="ARBA" id="ARBA00022771"/>
    </source>
</evidence>
<dbReference type="Gene3D" id="3.30.40.10">
    <property type="entry name" value="Zinc/RING finger domain, C3HC4 (zinc finger)"/>
    <property type="match status" value="1"/>
</dbReference>
<reference evidence="12" key="1">
    <citation type="submission" date="2020-11" db="EMBL/GenBank/DDBJ databases">
        <authorList>
            <person name="Tran Van P."/>
        </authorList>
    </citation>
    <scope>NUCLEOTIDE SEQUENCE</scope>
</reference>
<feature type="region of interest" description="Disordered" evidence="8">
    <location>
        <begin position="2475"/>
        <end position="2509"/>
    </location>
</feature>
<dbReference type="Gene3D" id="2.60.120.200">
    <property type="match status" value="1"/>
</dbReference>
<dbReference type="Gene3D" id="2.130.10.10">
    <property type="entry name" value="YVTN repeat-like/Quinoprotein amine dehydrogenase"/>
    <property type="match status" value="1"/>
</dbReference>
<feature type="domain" description="BEACH-type PH" evidence="11">
    <location>
        <begin position="2707"/>
        <end position="2838"/>
    </location>
</feature>
<dbReference type="Proteomes" id="UP000728032">
    <property type="component" value="Unassembled WGS sequence"/>
</dbReference>
<dbReference type="InterPro" id="IPR056252">
    <property type="entry name" value="Alfy-like_Arm-like"/>
</dbReference>
<dbReference type="InterPro" id="IPR013083">
    <property type="entry name" value="Znf_RING/FYVE/PHD"/>
</dbReference>
<dbReference type="CDD" id="cd01201">
    <property type="entry name" value="PH_BEACH"/>
    <property type="match status" value="1"/>
</dbReference>
<dbReference type="InterPro" id="IPR019775">
    <property type="entry name" value="WD40_repeat_CS"/>
</dbReference>
<dbReference type="Pfam" id="PF02138">
    <property type="entry name" value="Beach"/>
    <property type="match status" value="1"/>
</dbReference>
<evidence type="ECO:0000259" key="10">
    <source>
        <dbReference type="PROSITE" id="PS50197"/>
    </source>
</evidence>
<accession>A0A7R9LBS6</accession>
<dbReference type="InterPro" id="IPR017455">
    <property type="entry name" value="Znf_FYVE-rel"/>
</dbReference>
<evidence type="ECO:0000256" key="1">
    <source>
        <dbReference type="ARBA" id="ARBA00022574"/>
    </source>
</evidence>
<dbReference type="FunFam" id="1.10.1540.10:FF:000002">
    <property type="entry name" value="WD repeat and FYVE domain containing 3"/>
    <property type="match status" value="1"/>
</dbReference>
<dbReference type="InterPro" id="IPR023362">
    <property type="entry name" value="PH-BEACH_dom"/>
</dbReference>
<proteinExistence type="predicted"/>
<dbReference type="Pfam" id="PF14844">
    <property type="entry name" value="PH_BEACH"/>
    <property type="match status" value="1"/>
</dbReference>
<dbReference type="SUPFAM" id="SSF57903">
    <property type="entry name" value="FYVE/PHD zinc finger"/>
    <property type="match status" value="1"/>
</dbReference>
<dbReference type="SUPFAM" id="SSF50729">
    <property type="entry name" value="PH domain-like"/>
    <property type="match status" value="1"/>
</dbReference>
<evidence type="ECO:0000256" key="5">
    <source>
        <dbReference type="ARBA" id="ARBA00022833"/>
    </source>
</evidence>
<dbReference type="EMBL" id="CAJPVJ010000140">
    <property type="protein sequence ID" value="CAG2161435.1"/>
    <property type="molecule type" value="Genomic_DNA"/>
</dbReference>
<evidence type="ECO:0000259" key="11">
    <source>
        <dbReference type="PROSITE" id="PS51783"/>
    </source>
</evidence>
<feature type="region of interest" description="Disordered" evidence="8">
    <location>
        <begin position="3507"/>
        <end position="3533"/>
    </location>
</feature>
<dbReference type="SUPFAM" id="SSF49899">
    <property type="entry name" value="Concanavalin A-like lectins/glucanases"/>
    <property type="match status" value="1"/>
</dbReference>
<dbReference type="CDD" id="cd06071">
    <property type="entry name" value="Beach"/>
    <property type="match status" value="1"/>
</dbReference>
<gene>
    <name evidence="12" type="ORF">ONB1V03_LOCUS1046</name>
</gene>
<feature type="repeat" description="WD" evidence="7">
    <location>
        <begin position="3320"/>
        <end position="3354"/>
    </location>
</feature>
<dbReference type="SUPFAM" id="SSF50978">
    <property type="entry name" value="WD40 repeat-like"/>
    <property type="match status" value="1"/>
</dbReference>
<protein>
    <recommendedName>
        <fullName evidence="14">WD repeat and FYVE domain-containing protein 3</fullName>
    </recommendedName>
</protein>
<dbReference type="PROSITE" id="PS50082">
    <property type="entry name" value="WD_REPEATS_2"/>
    <property type="match status" value="1"/>
</dbReference>
<dbReference type="InterPro" id="IPR036322">
    <property type="entry name" value="WD40_repeat_dom_sf"/>
</dbReference>
<feature type="region of interest" description="Disordered" evidence="8">
    <location>
        <begin position="2640"/>
        <end position="2673"/>
    </location>
</feature>
<keyword evidence="13" id="KW-1185">Reference proteome</keyword>
<feature type="compositionally biased region" description="Low complexity" evidence="8">
    <location>
        <begin position="3471"/>
        <end position="3481"/>
    </location>
</feature>
<evidence type="ECO:0000313" key="12">
    <source>
        <dbReference type="EMBL" id="CAD7637828.1"/>
    </source>
</evidence>
<feature type="domain" description="BEACH" evidence="10">
    <location>
        <begin position="2865"/>
        <end position="3165"/>
    </location>
</feature>
<organism evidence="12">
    <name type="scientific">Oppiella nova</name>
    <dbReference type="NCBI Taxonomy" id="334625"/>
    <lineage>
        <taxon>Eukaryota</taxon>
        <taxon>Metazoa</taxon>
        <taxon>Ecdysozoa</taxon>
        <taxon>Arthropoda</taxon>
        <taxon>Chelicerata</taxon>
        <taxon>Arachnida</taxon>
        <taxon>Acari</taxon>
        <taxon>Acariformes</taxon>
        <taxon>Sarcoptiformes</taxon>
        <taxon>Oribatida</taxon>
        <taxon>Brachypylina</taxon>
        <taxon>Oppioidea</taxon>
        <taxon>Oppiidae</taxon>
        <taxon>Oppiella</taxon>
    </lineage>
</organism>
<dbReference type="InterPro" id="IPR011011">
    <property type="entry name" value="Znf_FYVE_PHD"/>
</dbReference>
<evidence type="ECO:0000256" key="3">
    <source>
        <dbReference type="ARBA" id="ARBA00022737"/>
    </source>
</evidence>
<keyword evidence="4 6" id="KW-0863">Zinc-finger</keyword>
<dbReference type="CDD" id="cd15719">
    <property type="entry name" value="FYVE_WDFY3"/>
    <property type="match status" value="1"/>
</dbReference>
<dbReference type="GO" id="GO:0008270">
    <property type="term" value="F:zinc ion binding"/>
    <property type="evidence" value="ECO:0007669"/>
    <property type="project" value="UniProtKB-KW"/>
</dbReference>
<dbReference type="SUPFAM" id="SSF81837">
    <property type="entry name" value="BEACH domain"/>
    <property type="match status" value="1"/>
</dbReference>
<feature type="region of interest" description="Disordered" evidence="8">
    <location>
        <begin position="2763"/>
        <end position="2783"/>
    </location>
</feature>